<evidence type="ECO:0000256" key="1">
    <source>
        <dbReference type="SAM" id="MobiDB-lite"/>
    </source>
</evidence>
<gene>
    <name evidence="2" type="ORF">PHLCEN_2v879</name>
</gene>
<proteinExistence type="predicted"/>
<comment type="caution">
    <text evidence="2">The sequence shown here is derived from an EMBL/GenBank/DDBJ whole genome shotgun (WGS) entry which is preliminary data.</text>
</comment>
<dbReference type="AlphaFoldDB" id="A0A2R6S4N1"/>
<sequence length="78" mass="8891">MEWWGGETGERCHTELIFYKHVNSSSEMDDNEDVREEERVWWGCSGPVPPRMEGEGGEGEPDPHRRLSGSREGDGDVE</sequence>
<protein>
    <submittedName>
        <fullName evidence="2">Uncharacterized protein</fullName>
    </submittedName>
</protein>
<evidence type="ECO:0000313" key="3">
    <source>
        <dbReference type="Proteomes" id="UP000186601"/>
    </source>
</evidence>
<accession>A0A2R6S4N1</accession>
<dbReference type="EMBL" id="MLYV02000069">
    <property type="protein sequence ID" value="PSS37241.1"/>
    <property type="molecule type" value="Genomic_DNA"/>
</dbReference>
<evidence type="ECO:0000313" key="2">
    <source>
        <dbReference type="EMBL" id="PSS37241.1"/>
    </source>
</evidence>
<feature type="region of interest" description="Disordered" evidence="1">
    <location>
        <begin position="25"/>
        <end position="78"/>
    </location>
</feature>
<feature type="compositionally biased region" description="Basic and acidic residues" evidence="1">
    <location>
        <begin position="61"/>
        <end position="78"/>
    </location>
</feature>
<keyword evidence="3" id="KW-1185">Reference proteome</keyword>
<reference evidence="2 3" key="1">
    <citation type="submission" date="2018-02" db="EMBL/GenBank/DDBJ databases">
        <title>Genome sequence of the basidiomycete white-rot fungus Phlebia centrifuga.</title>
        <authorList>
            <person name="Granchi Z."/>
            <person name="Peng M."/>
            <person name="de Vries R.P."/>
            <person name="Hilden K."/>
            <person name="Makela M.R."/>
            <person name="Grigoriev I."/>
            <person name="Riley R."/>
        </authorList>
    </citation>
    <scope>NUCLEOTIDE SEQUENCE [LARGE SCALE GENOMIC DNA]</scope>
    <source>
        <strain evidence="2 3">FBCC195</strain>
    </source>
</reference>
<dbReference type="Proteomes" id="UP000186601">
    <property type="component" value="Unassembled WGS sequence"/>
</dbReference>
<organism evidence="2 3">
    <name type="scientific">Hermanssonia centrifuga</name>
    <dbReference type="NCBI Taxonomy" id="98765"/>
    <lineage>
        <taxon>Eukaryota</taxon>
        <taxon>Fungi</taxon>
        <taxon>Dikarya</taxon>
        <taxon>Basidiomycota</taxon>
        <taxon>Agaricomycotina</taxon>
        <taxon>Agaricomycetes</taxon>
        <taxon>Polyporales</taxon>
        <taxon>Meruliaceae</taxon>
        <taxon>Hermanssonia</taxon>
    </lineage>
</organism>
<name>A0A2R6S4N1_9APHY</name>